<reference evidence="6 7" key="1">
    <citation type="journal article" date="2018" name="Nat. Biotechnol.">
        <title>A standardized bacterial taxonomy based on genome phylogeny substantially revises the tree of life.</title>
        <authorList>
            <person name="Parks D.H."/>
            <person name="Chuvochina M."/>
            <person name="Waite D.W."/>
            <person name="Rinke C."/>
            <person name="Skarshewski A."/>
            <person name="Chaumeil P.A."/>
            <person name="Hugenholtz P."/>
        </authorList>
    </citation>
    <scope>NUCLEOTIDE SEQUENCE [LARGE SCALE GENOMIC DNA]</scope>
    <source>
        <strain evidence="6">UBA9169</strain>
    </source>
</reference>
<dbReference type="GO" id="GO:0005507">
    <property type="term" value="F:copper ion binding"/>
    <property type="evidence" value="ECO:0007669"/>
    <property type="project" value="InterPro"/>
</dbReference>
<evidence type="ECO:0000313" key="7">
    <source>
        <dbReference type="Proteomes" id="UP000264719"/>
    </source>
</evidence>
<dbReference type="Gene3D" id="2.60.40.420">
    <property type="entry name" value="Cupredoxins - blue copper proteins"/>
    <property type="match status" value="3"/>
</dbReference>
<feature type="signal peptide" evidence="3">
    <location>
        <begin position="1"/>
        <end position="30"/>
    </location>
</feature>
<dbReference type="PROSITE" id="PS51318">
    <property type="entry name" value="TAT"/>
    <property type="match status" value="1"/>
</dbReference>
<dbReference type="PANTHER" id="PTHR11709:SF2">
    <property type="entry name" value="MULTICOPPER OXIDASE LPR1"/>
    <property type="match status" value="1"/>
</dbReference>
<dbReference type="Pfam" id="PF07731">
    <property type="entry name" value="Cu-oxidase_2"/>
    <property type="match status" value="1"/>
</dbReference>
<dbReference type="InterPro" id="IPR008972">
    <property type="entry name" value="Cupredoxin"/>
</dbReference>
<dbReference type="InterPro" id="IPR011707">
    <property type="entry name" value="Cu-oxidase-like_N"/>
</dbReference>
<gene>
    <name evidence="6" type="ORF">DCS45_07580</name>
</gene>
<dbReference type="InterPro" id="IPR011706">
    <property type="entry name" value="Cu-oxidase_C"/>
</dbReference>
<dbReference type="InterPro" id="IPR006311">
    <property type="entry name" value="TAT_signal"/>
</dbReference>
<comment type="caution">
    <text evidence="6">The sequence shown here is derived from an EMBL/GenBank/DDBJ whole genome shotgun (WGS) entry which is preliminary data.</text>
</comment>
<dbReference type="GO" id="GO:0016491">
    <property type="term" value="F:oxidoreductase activity"/>
    <property type="evidence" value="ECO:0007669"/>
    <property type="project" value="UniProtKB-KW"/>
</dbReference>
<keyword evidence="2" id="KW-0560">Oxidoreductase</keyword>
<evidence type="ECO:0000256" key="3">
    <source>
        <dbReference type="SAM" id="SignalP"/>
    </source>
</evidence>
<feature type="domain" description="Plastocyanin-like" evidence="4">
    <location>
        <begin position="369"/>
        <end position="467"/>
    </location>
</feature>
<keyword evidence="1" id="KW-0479">Metal-binding</keyword>
<dbReference type="InterPro" id="IPR002355">
    <property type="entry name" value="Cu_oxidase_Cu_BS"/>
</dbReference>
<accession>A0A348WB10</accession>
<dbReference type="RefSeq" id="WP_339854652.1">
    <property type="nucleotide sequence ID" value="NZ_CAXAXR010000012.1"/>
</dbReference>
<protein>
    <submittedName>
        <fullName evidence="6">Copper oxidase</fullName>
    </submittedName>
</protein>
<proteinExistence type="predicted"/>
<sequence length="471" mass="50783">MMIDRRQFLSHGLAATAALSALSQRGFASATDSTTDSATDILRAAPVRAQIAPSPYPETEIWAYGGTLPGTEIRLRQGTPLRRVFDNGLPEPSTIHWHGIRLDNAMDGVAGLTQEAVAPGAQFTYEFTPPDAGTYWYHAHTRSFEQVARGLYGPLIIEEPEPPQVDGEEVLVLDDLLLDPETAQFDPDFEAPHDRSHAGRLGNLIVTNGQFALRREVQQHARLRLRLINAANARVFTLGLSGLEGWVMALDGMPLATPLPASEPLALGPGQRADLFVDVVAAEGEIADLVQFTREGGLSQVAFAVTGQASLARRDAPAALPPNPAMEVTGLAGARRLAMPIEGGAMGGLRAAQYQGREQGMGDLVAANQFWALGGIVGLSDAPLAEMSRGETVQLDLDNRTAFPHAMHLHGMHFREVLADGSFGPMRDTILMQRGERRSVAFMADNPGKWLFHCHMLGHAASGMTSWIEIS</sequence>
<dbReference type="InterPro" id="IPR045087">
    <property type="entry name" value="Cu-oxidase_fam"/>
</dbReference>
<dbReference type="Pfam" id="PF07732">
    <property type="entry name" value="Cu-oxidase_3"/>
    <property type="match status" value="1"/>
</dbReference>
<dbReference type="SUPFAM" id="SSF49503">
    <property type="entry name" value="Cupredoxins"/>
    <property type="match status" value="3"/>
</dbReference>
<dbReference type="PANTHER" id="PTHR11709">
    <property type="entry name" value="MULTI-COPPER OXIDASE"/>
    <property type="match status" value="1"/>
</dbReference>
<dbReference type="PROSITE" id="PS00080">
    <property type="entry name" value="MULTICOPPER_OXIDASE2"/>
    <property type="match status" value="1"/>
</dbReference>
<evidence type="ECO:0000259" key="4">
    <source>
        <dbReference type="Pfam" id="PF07731"/>
    </source>
</evidence>
<organism evidence="6 7">
    <name type="scientific">Roseovarius nubinhibens</name>
    <dbReference type="NCBI Taxonomy" id="314263"/>
    <lineage>
        <taxon>Bacteria</taxon>
        <taxon>Pseudomonadati</taxon>
        <taxon>Pseudomonadota</taxon>
        <taxon>Alphaproteobacteria</taxon>
        <taxon>Rhodobacterales</taxon>
        <taxon>Roseobacteraceae</taxon>
        <taxon>Roseovarius</taxon>
    </lineage>
</organism>
<keyword evidence="3" id="KW-0732">Signal</keyword>
<evidence type="ECO:0000256" key="2">
    <source>
        <dbReference type="ARBA" id="ARBA00023002"/>
    </source>
</evidence>
<evidence type="ECO:0000313" key="6">
    <source>
        <dbReference type="EMBL" id="HAR51722.1"/>
    </source>
</evidence>
<feature type="chain" id="PRO_5016649780" evidence="3">
    <location>
        <begin position="31"/>
        <end position="471"/>
    </location>
</feature>
<dbReference type="CDD" id="cd13861">
    <property type="entry name" value="CuRO_1_CumA_like"/>
    <property type="match status" value="1"/>
</dbReference>
<dbReference type="Proteomes" id="UP000264719">
    <property type="component" value="Unassembled WGS sequence"/>
</dbReference>
<feature type="domain" description="Plastocyanin-like" evidence="5">
    <location>
        <begin position="50"/>
        <end position="161"/>
    </location>
</feature>
<evidence type="ECO:0000259" key="5">
    <source>
        <dbReference type="Pfam" id="PF07732"/>
    </source>
</evidence>
<dbReference type="AlphaFoldDB" id="A0A348WB10"/>
<evidence type="ECO:0000256" key="1">
    <source>
        <dbReference type="ARBA" id="ARBA00022723"/>
    </source>
</evidence>
<name>A0A348WB10_9RHOB</name>
<dbReference type="EMBL" id="DMVW01000078">
    <property type="protein sequence ID" value="HAR51722.1"/>
    <property type="molecule type" value="Genomic_DNA"/>
</dbReference>